<accession>A0A6C1ECQ5</accession>
<keyword evidence="1" id="KW-0647">Proteasome</keyword>
<protein>
    <submittedName>
        <fullName evidence="1">Proteasome chaperone 3</fullName>
    </submittedName>
</protein>
<dbReference type="AlphaFoldDB" id="A0A6C1ECQ5"/>
<organism evidence="1 2">
    <name type="scientific">Saccharomyces pastorianus</name>
    <name type="common">Lager yeast</name>
    <name type="synonym">Saccharomyces cerevisiae x Saccharomyces eubayanus</name>
    <dbReference type="NCBI Taxonomy" id="27292"/>
    <lineage>
        <taxon>Eukaryota</taxon>
        <taxon>Fungi</taxon>
        <taxon>Dikarya</taxon>
        <taxon>Ascomycota</taxon>
        <taxon>Saccharomycotina</taxon>
        <taxon>Saccharomycetes</taxon>
        <taxon>Saccharomycetales</taxon>
        <taxon>Saccharomycetaceae</taxon>
        <taxon>Saccharomyces</taxon>
    </lineage>
</organism>
<dbReference type="Pfam" id="PF10448">
    <property type="entry name" value="POC3_POC4"/>
    <property type="match status" value="1"/>
</dbReference>
<dbReference type="Gene3D" id="3.30.230.90">
    <property type="match status" value="1"/>
</dbReference>
<dbReference type="EMBL" id="CP049009">
    <property type="protein sequence ID" value="QID86623.1"/>
    <property type="molecule type" value="Genomic_DNA"/>
</dbReference>
<sequence>MTSYEFKTSIPKETNILSSASPDGNELYLQATHFNNTILLQVRLNGEMDSTYEVSLKGLNPLLDIDPVPLAGSLGNTGDNYDDEQDEFVRDHLSDYQVVTKLGDSSDPKVPVVCIQIAELYRRVVIPEVNGAMVQGNMEFNLLISMSSKMWRAAKGQNDDDNDFGKLVFLLKCIKDMYVK</sequence>
<dbReference type="GO" id="GO:0000502">
    <property type="term" value="C:proteasome complex"/>
    <property type="evidence" value="ECO:0007669"/>
    <property type="project" value="UniProtKB-KW"/>
</dbReference>
<dbReference type="InterPro" id="IPR018854">
    <property type="entry name" value="Psome_chaperone_3/4"/>
</dbReference>
<dbReference type="InterPro" id="IPR053720">
    <property type="entry name" value="Psm_Assembly_Chaperone"/>
</dbReference>
<name>A0A6C1ECQ5_SACPS</name>
<evidence type="ECO:0000313" key="1">
    <source>
        <dbReference type="EMBL" id="QID86623.1"/>
    </source>
</evidence>
<keyword evidence="2" id="KW-1185">Reference proteome</keyword>
<dbReference type="Proteomes" id="UP000501346">
    <property type="component" value="Chromosome SeXII"/>
</dbReference>
<evidence type="ECO:0000313" key="2">
    <source>
        <dbReference type="Proteomes" id="UP000501346"/>
    </source>
</evidence>
<reference evidence="1 2" key="1">
    <citation type="journal article" date="2019" name="BMC Genomics">
        <title>Chromosome level assembly and comparative genome analysis confirm lager-brewing yeasts originated from a single hybridization.</title>
        <authorList>
            <person name="Salazar A.N."/>
            <person name="Gorter de Vries A.R."/>
            <person name="van den Broek M."/>
            <person name="Brouwers N."/>
            <person name="de la Torre Cortes P."/>
            <person name="Kuijpers N.G.A."/>
            <person name="Daran J.G."/>
            <person name="Abeel T."/>
        </authorList>
    </citation>
    <scope>NUCLEOTIDE SEQUENCE [LARGE SCALE GENOMIC DNA]</scope>
    <source>
        <strain evidence="1 2">CBS 1483</strain>
    </source>
</reference>
<gene>
    <name evidence="1" type="primary">IRC25_2</name>
    <name evidence="1" type="ORF">GRS66_009259</name>
</gene>
<proteinExistence type="predicted"/>
<dbReference type="OrthoDB" id="3980246at2759"/>